<evidence type="ECO:0000313" key="3">
    <source>
        <dbReference type="Proteomes" id="UP001551695"/>
    </source>
</evidence>
<protein>
    <submittedName>
        <fullName evidence="2">Uncharacterized protein</fullName>
    </submittedName>
</protein>
<keyword evidence="1" id="KW-0812">Transmembrane</keyword>
<gene>
    <name evidence="2" type="ORF">AB0I48_14805</name>
</gene>
<feature type="transmembrane region" description="Helical" evidence="1">
    <location>
        <begin position="12"/>
        <end position="35"/>
    </location>
</feature>
<proteinExistence type="predicted"/>
<dbReference type="EMBL" id="JBFAKC010000006">
    <property type="protein sequence ID" value="MEV0708826.1"/>
    <property type="molecule type" value="Genomic_DNA"/>
</dbReference>
<dbReference type="RefSeq" id="WP_109528275.1">
    <property type="nucleotide sequence ID" value="NZ_JBEXKW010000022.1"/>
</dbReference>
<accession>A0ABV3FUH0</accession>
<name>A0ABV3FUH0_9NOCA</name>
<keyword evidence="1" id="KW-0472">Membrane</keyword>
<feature type="transmembrane region" description="Helical" evidence="1">
    <location>
        <begin position="105"/>
        <end position="126"/>
    </location>
</feature>
<evidence type="ECO:0000256" key="1">
    <source>
        <dbReference type="SAM" id="Phobius"/>
    </source>
</evidence>
<keyword evidence="3" id="KW-1185">Reference proteome</keyword>
<comment type="caution">
    <text evidence="2">The sequence shown here is derived from an EMBL/GenBank/DDBJ whole genome shotgun (WGS) entry which is preliminary data.</text>
</comment>
<evidence type="ECO:0000313" key="2">
    <source>
        <dbReference type="EMBL" id="MEV0708826.1"/>
    </source>
</evidence>
<organism evidence="2 3">
    <name type="scientific">Nocardia aurea</name>
    <dbReference type="NCBI Taxonomy" id="2144174"/>
    <lineage>
        <taxon>Bacteria</taxon>
        <taxon>Bacillati</taxon>
        <taxon>Actinomycetota</taxon>
        <taxon>Actinomycetes</taxon>
        <taxon>Mycobacteriales</taxon>
        <taxon>Nocardiaceae</taxon>
        <taxon>Nocardia</taxon>
    </lineage>
</organism>
<sequence length="201" mass="21972">MKVYADRAPVALRQFVTDLLVAAWVYASVRAALWVHDLVRELAVPGQKLEDAGTGLADNLAKVSDKVDRVPVVGDDLTSPFERAASAARTMADAGADQQALVDDLALVLAIGFLIVPIALVLFVWLPRRVRWMRRAGAAARLRTDSAGQDLLALRALTNQPLRKLKRIDSDDVVDAWRRGDDDTVRQLAALELRTLGLRGS</sequence>
<dbReference type="Proteomes" id="UP001551695">
    <property type="component" value="Unassembled WGS sequence"/>
</dbReference>
<keyword evidence="1" id="KW-1133">Transmembrane helix</keyword>
<reference evidence="2 3" key="1">
    <citation type="submission" date="2024-06" db="EMBL/GenBank/DDBJ databases">
        <title>The Natural Products Discovery Center: Release of the First 8490 Sequenced Strains for Exploring Actinobacteria Biosynthetic Diversity.</title>
        <authorList>
            <person name="Kalkreuter E."/>
            <person name="Kautsar S.A."/>
            <person name="Yang D."/>
            <person name="Bader C.D."/>
            <person name="Teijaro C.N."/>
            <person name="Fluegel L."/>
            <person name="Davis C.M."/>
            <person name="Simpson J.R."/>
            <person name="Lauterbach L."/>
            <person name="Steele A.D."/>
            <person name="Gui C."/>
            <person name="Meng S."/>
            <person name="Li G."/>
            <person name="Viehrig K."/>
            <person name="Ye F."/>
            <person name="Su P."/>
            <person name="Kiefer A.F."/>
            <person name="Nichols A."/>
            <person name="Cepeda A.J."/>
            <person name="Yan W."/>
            <person name="Fan B."/>
            <person name="Jiang Y."/>
            <person name="Adhikari A."/>
            <person name="Zheng C.-J."/>
            <person name="Schuster L."/>
            <person name="Cowan T.M."/>
            <person name="Smanski M.J."/>
            <person name="Chevrette M.G."/>
            <person name="De Carvalho L.P.S."/>
            <person name="Shen B."/>
        </authorList>
    </citation>
    <scope>NUCLEOTIDE SEQUENCE [LARGE SCALE GENOMIC DNA]</scope>
    <source>
        <strain evidence="2 3">NPDC050403</strain>
    </source>
</reference>